<dbReference type="GeneID" id="93588758"/>
<reference evidence="2 3" key="1">
    <citation type="submission" date="2019-01" db="EMBL/GenBank/DDBJ databases">
        <title>Intercellular communication is required for trap formation in the nematode-trapping fungus Duddingtonia flagrans.</title>
        <authorList>
            <person name="Youssar L."/>
            <person name="Wernet V."/>
            <person name="Hensel N."/>
            <person name="Hildebrandt H.-G."/>
            <person name="Fischer R."/>
        </authorList>
    </citation>
    <scope>NUCLEOTIDE SEQUENCE [LARGE SCALE GENOMIC DNA]</scope>
    <source>
        <strain evidence="2 3">CBS H-5679</strain>
    </source>
</reference>
<dbReference type="RefSeq" id="XP_067490263.1">
    <property type="nucleotide sequence ID" value="XM_067635877.1"/>
</dbReference>
<dbReference type="OrthoDB" id="5275618at2759"/>
<dbReference type="VEuPathDB" id="FungiDB:DFL_006447"/>
<gene>
    <name evidence="2" type="ORF">DFL_006447</name>
</gene>
<feature type="domain" description="F-box" evidence="1">
    <location>
        <begin position="1"/>
        <end position="46"/>
    </location>
</feature>
<dbReference type="SUPFAM" id="SSF81383">
    <property type="entry name" value="F-box domain"/>
    <property type="match status" value="1"/>
</dbReference>
<dbReference type="EMBL" id="SAEB01000007">
    <property type="protein sequence ID" value="RVD84719.1"/>
    <property type="molecule type" value="Genomic_DNA"/>
</dbReference>
<dbReference type="PROSITE" id="PS50181">
    <property type="entry name" value="FBOX"/>
    <property type="match status" value="1"/>
</dbReference>
<organism evidence="2 3">
    <name type="scientific">Arthrobotrys flagrans</name>
    <name type="common">Nematode-trapping fungus</name>
    <name type="synonym">Trichothecium flagrans</name>
    <dbReference type="NCBI Taxonomy" id="97331"/>
    <lineage>
        <taxon>Eukaryota</taxon>
        <taxon>Fungi</taxon>
        <taxon>Dikarya</taxon>
        <taxon>Ascomycota</taxon>
        <taxon>Pezizomycotina</taxon>
        <taxon>Orbiliomycetes</taxon>
        <taxon>Orbiliales</taxon>
        <taxon>Orbiliaceae</taxon>
        <taxon>Arthrobotrys</taxon>
    </lineage>
</organism>
<dbReference type="AlphaFoldDB" id="A0A437A0T1"/>
<dbReference type="Proteomes" id="UP000283090">
    <property type="component" value="Unassembled WGS sequence"/>
</dbReference>
<evidence type="ECO:0000259" key="1">
    <source>
        <dbReference type="PROSITE" id="PS50181"/>
    </source>
</evidence>
<evidence type="ECO:0000313" key="2">
    <source>
        <dbReference type="EMBL" id="RVD84719.1"/>
    </source>
</evidence>
<name>A0A437A0T1_ARTFL</name>
<proteinExistence type="predicted"/>
<dbReference type="SMART" id="SM00256">
    <property type="entry name" value="FBOX"/>
    <property type="match status" value="1"/>
</dbReference>
<accession>A0A437A0T1</accession>
<keyword evidence="3" id="KW-1185">Reference proteome</keyword>
<protein>
    <recommendedName>
        <fullName evidence="1">F-box domain-containing protein</fullName>
    </recommendedName>
</protein>
<dbReference type="InterPro" id="IPR001810">
    <property type="entry name" value="F-box_dom"/>
</dbReference>
<sequence length="334" mass="38824">MKILSLPTEILIQIIEHLTWLDHFTLSTVSPVFTSVLQHNSFRRKRYCEEIWDDDTKTHVFDINFRRFHPDEVRYWPDGPGWRSELGLHGLLASGRFILKLERGGKRTNILTTRFRDVTKELNAHLEDLDPMMRTLRANWGGITTVDISLCLLEDDQQYLKGKELDVEARFERNRPGKDESVNTSSPRADYSHVGTLDFVPSGNQGDLVEQALRAGKVSVYHMIGQYPQIFRIRRPIYLVDGEFTICFNSGFDMYWTIHIPWDGPGSSVKDVIDMVAAGFTREILDQNEEILGCWIKFCQYSFFPRPDSIDRVHPRWKIFLDVLVVKEASTWVL</sequence>
<dbReference type="InterPro" id="IPR036047">
    <property type="entry name" value="F-box-like_dom_sf"/>
</dbReference>
<comment type="caution">
    <text evidence="2">The sequence shown here is derived from an EMBL/GenBank/DDBJ whole genome shotgun (WGS) entry which is preliminary data.</text>
</comment>
<evidence type="ECO:0000313" key="3">
    <source>
        <dbReference type="Proteomes" id="UP000283090"/>
    </source>
</evidence>